<dbReference type="EMBL" id="CAJVPT010002029">
    <property type="protein sequence ID" value="CAG8473643.1"/>
    <property type="molecule type" value="Genomic_DNA"/>
</dbReference>
<protein>
    <submittedName>
        <fullName evidence="1">14910_t:CDS:1</fullName>
    </submittedName>
</protein>
<comment type="caution">
    <text evidence="1">The sequence shown here is derived from an EMBL/GenBank/DDBJ whole genome shotgun (WGS) entry which is preliminary data.</text>
</comment>
<evidence type="ECO:0000313" key="1">
    <source>
        <dbReference type="EMBL" id="CAG8473643.1"/>
    </source>
</evidence>
<organism evidence="1 2">
    <name type="scientific">Acaulospora colombiana</name>
    <dbReference type="NCBI Taxonomy" id="27376"/>
    <lineage>
        <taxon>Eukaryota</taxon>
        <taxon>Fungi</taxon>
        <taxon>Fungi incertae sedis</taxon>
        <taxon>Mucoromycota</taxon>
        <taxon>Glomeromycotina</taxon>
        <taxon>Glomeromycetes</taxon>
        <taxon>Diversisporales</taxon>
        <taxon>Acaulosporaceae</taxon>
        <taxon>Acaulospora</taxon>
    </lineage>
</organism>
<keyword evidence="2" id="KW-1185">Reference proteome</keyword>
<sequence>MEETQHRNTANKDPKAVTSTSASRDRKISDEESAITNSSQEDNLDQINSDENLTATNSQKETQRQNTNENLTIATSSREEIRQETTITTTSSSWGEAQCPNTDRENSKVTTTSSSWGEAQCPSTDRENSKVTTTSSSQGEAQCPSTDSESSVVMATSSPGEAQCQNVIDENSTATTLSQGYLDKNHSSPLYNVPVEVFIKICKDIPPRQLYYLSKSCKKFHALLISTDFGTEQIWRSSRRNFMPKLPEPPRTFWEGQWLFLNMIDLGCQFCGSGAIEPKGNLPSEEPVKTYWIFRVMCCKRELRVEEEKKFLLKFLPCLEFNKRPNIYWKSDVERAYEEFHNLPREELKGWISDKLKKVYAKRCTESYCEDACVKNSEIRNHKMKRFRNVANVLSSKVPNDARMKITKVISKIKELPTYKKYWKNMSSVVLFNDHHWQKFEEILLKEWNNNRRDAIKAVRLFSIVLKIYDNYAPGSALFSYLYHCPTFRGNYPPQFSDPDIPLDESFVDNEFIPELIIEAYEIANKSERPPPIITIEGVKKFGYKDRLVIQCKLCKNSSSQNNGLYTINGVQKHLKAEHDFEEDTKEMENFVEVDWVEAQKSSSVIKSLRSTIVQYEIEIDSLKSLNSALKSRLAKLQADTSADYEVELLRDECSKLRLDVSKSLREKEEQMIKNEILQEEVSRLKNENKNLKNENYSLQDENSEIKSRNLNLNSRLNDKESSSRLDYLELKRELSGLMNENSRMANRNHALQEEVAKLKRDHEEVQKERDNLMKFSKSRELTELLASIKINDDGPKTSELEFGHSLVTPIYDNVYQ</sequence>
<dbReference type="Proteomes" id="UP000789525">
    <property type="component" value="Unassembled WGS sequence"/>
</dbReference>
<accession>A0ACA9KH83</accession>
<reference evidence="1" key="1">
    <citation type="submission" date="2021-06" db="EMBL/GenBank/DDBJ databases">
        <authorList>
            <person name="Kallberg Y."/>
            <person name="Tangrot J."/>
            <person name="Rosling A."/>
        </authorList>
    </citation>
    <scope>NUCLEOTIDE SEQUENCE</scope>
    <source>
        <strain evidence="1">CL356</strain>
    </source>
</reference>
<gene>
    <name evidence="1" type="ORF">ACOLOM_LOCUS1701</name>
</gene>
<evidence type="ECO:0000313" key="2">
    <source>
        <dbReference type="Proteomes" id="UP000789525"/>
    </source>
</evidence>
<proteinExistence type="predicted"/>
<name>A0ACA9KH83_9GLOM</name>